<keyword evidence="5" id="KW-0375">Hydrogen ion transport</keyword>
<evidence type="ECO:0000256" key="9">
    <source>
        <dbReference type="ARBA" id="ARBA00023310"/>
    </source>
</evidence>
<comment type="subcellular location">
    <subcellularLocation>
        <location evidence="1">Membrane</location>
        <topology evidence="1">Single-pass membrane protein</topology>
    </subcellularLocation>
</comment>
<evidence type="ECO:0000256" key="12">
    <source>
        <dbReference type="SAM" id="Phobius"/>
    </source>
</evidence>
<evidence type="ECO:0000256" key="7">
    <source>
        <dbReference type="ARBA" id="ARBA00023065"/>
    </source>
</evidence>
<dbReference type="EMBL" id="CAADRM010000080">
    <property type="protein sequence ID" value="VFU13460.1"/>
    <property type="molecule type" value="Genomic_DNA"/>
</dbReference>
<evidence type="ECO:0000313" key="13">
    <source>
        <dbReference type="EMBL" id="VFU13460.1"/>
    </source>
</evidence>
<dbReference type="PANTHER" id="PTHR34264:SF3">
    <property type="entry name" value="ATP SYNTHASE SUBUNIT B, CHLOROPLASTIC"/>
    <property type="match status" value="1"/>
</dbReference>
<evidence type="ECO:0000256" key="3">
    <source>
        <dbReference type="ARBA" id="ARBA00022547"/>
    </source>
</evidence>
<dbReference type="GO" id="GO:0015078">
    <property type="term" value="F:proton transmembrane transporter activity"/>
    <property type="evidence" value="ECO:0007669"/>
    <property type="project" value="InterPro"/>
</dbReference>
<evidence type="ECO:0000256" key="4">
    <source>
        <dbReference type="ARBA" id="ARBA00022692"/>
    </source>
</evidence>
<evidence type="ECO:0000256" key="8">
    <source>
        <dbReference type="ARBA" id="ARBA00023136"/>
    </source>
</evidence>
<proteinExistence type="inferred from homology"/>
<dbReference type="AlphaFoldDB" id="A0A485M015"/>
<keyword evidence="11" id="KW-0175">Coiled coil</keyword>
<keyword evidence="9" id="KW-0066">ATP synthesis</keyword>
<evidence type="ECO:0000256" key="11">
    <source>
        <dbReference type="SAM" id="Coils"/>
    </source>
</evidence>
<keyword evidence="8 12" id="KW-0472">Membrane</keyword>
<evidence type="ECO:0000256" key="2">
    <source>
        <dbReference type="ARBA" id="ARBA00022448"/>
    </source>
</evidence>
<name>A0A485M015_9ZZZZ</name>
<sequence>MMKRVYRIAPLLAVLLFAVATACMAAEGGEGGGRDMVWRIVNFFILVAVLWKLLADKIKKYFSDRRVEIAEMIDTADKAREEAEKQFAEYQSRLQNIDRDIQEIRDAIMGELEGEKQRIIEEGKVAAERIIEQAKWSAEQEIIKAKNSLRNQVVDMAGDMASGLVTNSMTPEDQKRLIEEYLDKVGKVQ</sequence>
<feature type="coiled-coil region" evidence="11">
    <location>
        <begin position="66"/>
        <end position="107"/>
    </location>
</feature>
<protein>
    <submittedName>
        <fullName evidence="13">ATP synthase subunit b</fullName>
    </submittedName>
</protein>
<dbReference type="HAMAP" id="MF_01398">
    <property type="entry name" value="ATP_synth_b_bprime"/>
    <property type="match status" value="1"/>
</dbReference>
<dbReference type="PROSITE" id="PS51257">
    <property type="entry name" value="PROKAR_LIPOPROTEIN"/>
    <property type="match status" value="1"/>
</dbReference>
<evidence type="ECO:0000256" key="6">
    <source>
        <dbReference type="ARBA" id="ARBA00022989"/>
    </source>
</evidence>
<keyword evidence="2" id="KW-0813">Transport</keyword>
<evidence type="ECO:0000256" key="5">
    <source>
        <dbReference type="ARBA" id="ARBA00022781"/>
    </source>
</evidence>
<keyword evidence="7" id="KW-0406">Ion transport</keyword>
<dbReference type="PANTHER" id="PTHR34264">
    <property type="entry name" value="ATP SYNTHASE SUBUNIT B, CHLOROPLASTIC"/>
    <property type="match status" value="1"/>
</dbReference>
<dbReference type="CDD" id="cd06503">
    <property type="entry name" value="ATP-synt_Fo_b"/>
    <property type="match status" value="1"/>
</dbReference>
<dbReference type="GO" id="GO:0045259">
    <property type="term" value="C:proton-transporting ATP synthase complex"/>
    <property type="evidence" value="ECO:0007669"/>
    <property type="project" value="UniProtKB-KW"/>
</dbReference>
<dbReference type="GO" id="GO:0015986">
    <property type="term" value="P:proton motive force-driven ATP synthesis"/>
    <property type="evidence" value="ECO:0007669"/>
    <property type="project" value="InterPro"/>
</dbReference>
<keyword evidence="6 12" id="KW-1133">Transmembrane helix</keyword>
<comment type="function">
    <text evidence="10">F(1)F(0) ATP synthase produces ATP from ADP in the presence of a proton or sodium gradient. F-type ATPases consist of two structural domains, F(1) containing the extramembraneous catalytic core and F(0) containing the membrane proton channel, linked together by a central stalk and a peripheral stalk. During catalysis, ATP synthesis in the catalytic domain of F(1) is coupled via a rotary mechanism of the central stalk subunits to proton translocation.</text>
</comment>
<dbReference type="InterPro" id="IPR002146">
    <property type="entry name" value="ATP_synth_b/b'su_bac/chlpt"/>
</dbReference>
<evidence type="ECO:0000256" key="1">
    <source>
        <dbReference type="ARBA" id="ARBA00004167"/>
    </source>
</evidence>
<keyword evidence="3" id="KW-0138">CF(0)</keyword>
<dbReference type="Pfam" id="PF00430">
    <property type="entry name" value="ATP-synt_B"/>
    <property type="match status" value="1"/>
</dbReference>
<evidence type="ECO:0000256" key="10">
    <source>
        <dbReference type="ARBA" id="ARBA00025198"/>
    </source>
</evidence>
<feature type="transmembrane region" description="Helical" evidence="12">
    <location>
        <begin position="36"/>
        <end position="55"/>
    </location>
</feature>
<keyword evidence="4 12" id="KW-0812">Transmembrane</keyword>
<reference evidence="13" key="1">
    <citation type="submission" date="2019-03" db="EMBL/GenBank/DDBJ databases">
        <authorList>
            <person name="Hao L."/>
        </authorList>
    </citation>
    <scope>NUCLEOTIDE SEQUENCE</scope>
</reference>
<organism evidence="13">
    <name type="scientific">anaerobic digester metagenome</name>
    <dbReference type="NCBI Taxonomy" id="1263854"/>
    <lineage>
        <taxon>unclassified sequences</taxon>
        <taxon>metagenomes</taxon>
        <taxon>ecological metagenomes</taxon>
    </lineage>
</organism>
<accession>A0A485M015</accession>
<gene>
    <name evidence="13" type="primary">atpF</name>
    <name evidence="13" type="ORF">SCFA_190014</name>
</gene>